<dbReference type="OrthoDB" id="1122364at2"/>
<dbReference type="SUPFAM" id="SSF53137">
    <property type="entry name" value="Translational machinery components"/>
    <property type="match status" value="1"/>
</dbReference>
<dbReference type="AlphaFoldDB" id="A0A1H6QJU7"/>
<dbReference type="STRING" id="402734.SAMN05660918_0371"/>
<protein>
    <submittedName>
        <fullName evidence="1">Uncharacterized protein</fullName>
    </submittedName>
</protein>
<keyword evidence="2" id="KW-1185">Reference proteome</keyword>
<dbReference type="RefSeq" id="WP_091306927.1">
    <property type="nucleotide sequence ID" value="NZ_CBCSJU010000001.1"/>
</dbReference>
<sequence length="128" mass="15255">MATTKKLGVWMDYSSARIMEFSENTHEIETIESKFKSKLKSKERGEKHLHLIADQCKADYFKKITSIISKYDKVLLFGPTDAKKELFNKLSEDHRFVKIRIYLKQTGKMTLNQRNRYLFNYFSSPLYR</sequence>
<evidence type="ECO:0000313" key="1">
    <source>
        <dbReference type="EMBL" id="SEI40387.1"/>
    </source>
</evidence>
<evidence type="ECO:0000313" key="2">
    <source>
        <dbReference type="Proteomes" id="UP000199702"/>
    </source>
</evidence>
<reference evidence="2" key="1">
    <citation type="submission" date="2016-10" db="EMBL/GenBank/DDBJ databases">
        <authorList>
            <person name="Varghese N."/>
            <person name="Submissions S."/>
        </authorList>
    </citation>
    <scope>NUCLEOTIDE SEQUENCE [LARGE SCALE GENOMIC DNA]</scope>
    <source>
        <strain evidence="2">DSM 17934</strain>
    </source>
</reference>
<accession>A0A1H6QJU7</accession>
<organism evidence="1 2">
    <name type="scientific">Flavobacterium terrigena</name>
    <dbReference type="NCBI Taxonomy" id="402734"/>
    <lineage>
        <taxon>Bacteria</taxon>
        <taxon>Pseudomonadati</taxon>
        <taxon>Bacteroidota</taxon>
        <taxon>Flavobacteriia</taxon>
        <taxon>Flavobacteriales</taxon>
        <taxon>Flavobacteriaceae</taxon>
        <taxon>Flavobacterium</taxon>
    </lineage>
</organism>
<dbReference type="InterPro" id="IPR042226">
    <property type="entry name" value="eFR1_2_sf"/>
</dbReference>
<name>A0A1H6QJU7_9FLAO</name>
<dbReference type="Proteomes" id="UP000199702">
    <property type="component" value="Unassembled WGS sequence"/>
</dbReference>
<dbReference type="Gene3D" id="3.30.420.60">
    <property type="entry name" value="eRF1 domain 2"/>
    <property type="match status" value="1"/>
</dbReference>
<proteinExistence type="predicted"/>
<dbReference type="EMBL" id="FNYA01000001">
    <property type="protein sequence ID" value="SEI40387.1"/>
    <property type="molecule type" value="Genomic_DNA"/>
</dbReference>
<gene>
    <name evidence="1" type="ORF">SAMN05660918_0371</name>
</gene>